<evidence type="ECO:0000313" key="2">
    <source>
        <dbReference type="Proteomes" id="UP001732700"/>
    </source>
</evidence>
<evidence type="ECO:0000313" key="1">
    <source>
        <dbReference type="EnsemblPlants" id="AVESA.00010b.r2.1AG0050570.1.CDS.1"/>
    </source>
</evidence>
<keyword evidence="2" id="KW-1185">Reference proteome</keyword>
<dbReference type="Proteomes" id="UP001732700">
    <property type="component" value="Chromosome 1A"/>
</dbReference>
<accession>A0ACD5TGI6</accession>
<reference evidence="1" key="2">
    <citation type="submission" date="2025-09" db="UniProtKB">
        <authorList>
            <consortium name="EnsemblPlants"/>
        </authorList>
    </citation>
    <scope>IDENTIFICATION</scope>
</reference>
<dbReference type="EnsemblPlants" id="AVESA.00010b.r2.1AG0050570.1">
    <property type="protein sequence ID" value="AVESA.00010b.r2.1AG0050570.1.CDS.1"/>
    <property type="gene ID" value="AVESA.00010b.r2.1AG0050570"/>
</dbReference>
<name>A0ACD5TGI6_AVESA</name>
<protein>
    <submittedName>
        <fullName evidence="1">Uncharacterized protein</fullName>
    </submittedName>
</protein>
<reference evidence="1" key="1">
    <citation type="submission" date="2021-05" db="EMBL/GenBank/DDBJ databases">
        <authorList>
            <person name="Scholz U."/>
            <person name="Mascher M."/>
            <person name="Fiebig A."/>
        </authorList>
    </citation>
    <scope>NUCLEOTIDE SEQUENCE [LARGE SCALE GENOMIC DNA]</scope>
</reference>
<proteinExistence type="predicted"/>
<organism evidence="1 2">
    <name type="scientific">Avena sativa</name>
    <name type="common">Oat</name>
    <dbReference type="NCBI Taxonomy" id="4498"/>
    <lineage>
        <taxon>Eukaryota</taxon>
        <taxon>Viridiplantae</taxon>
        <taxon>Streptophyta</taxon>
        <taxon>Embryophyta</taxon>
        <taxon>Tracheophyta</taxon>
        <taxon>Spermatophyta</taxon>
        <taxon>Magnoliopsida</taxon>
        <taxon>Liliopsida</taxon>
        <taxon>Poales</taxon>
        <taxon>Poaceae</taxon>
        <taxon>BOP clade</taxon>
        <taxon>Pooideae</taxon>
        <taxon>Poodae</taxon>
        <taxon>Poeae</taxon>
        <taxon>Poeae Chloroplast Group 1 (Aveneae type)</taxon>
        <taxon>Aveninae</taxon>
        <taxon>Avena</taxon>
    </lineage>
</organism>
<sequence>MSRNLLAADSPAFIVLNHEASIDKIGNATTAYTTTNLGRTVGVSFRPANPPQPSGFVLHFPGLDDGAPDKNIVEIDKHRIIATHRDVALLQLSVCNPVIRRMDDFAHEHFVYFAASTGQRPSLYLIPEWPDCILDIGGGYSAIFSDGYKRFNIVALRPRLSYKSQEHQYEVCLFSSETGTWTKQPMKLQPPAKEEELWKSEVRRHVPSKVITLEAGTVCWVDLSCGILFSNNLFPWASNQEIRYVPLPKTMLRTKRSFSDTASSFRDISGYHGNKIRFVHVENNITYALLYALLEEYVCRK</sequence>